<dbReference type="AlphaFoldDB" id="A0AAD6ZBR4"/>
<proteinExistence type="predicted"/>
<feature type="compositionally biased region" description="Polar residues" evidence="1">
    <location>
        <begin position="36"/>
        <end position="55"/>
    </location>
</feature>
<sequence length="184" mass="20137">MIPSPQSYPISGPSMTGYPSLQQNFNPVQGFPSNPPFLSQSTSQEHSLHQGTDPNSPELFRQNLQLVQQNVLQLQEIAKRALDGIQHAYRTGRTPTQTEADLATLKQTLQMVSEQMRQTGVGGLPLLPVPDDGHPPPALPTEDEMIAQATRAVQVSYDQLKRGQDSAAVVANLLTSVERPPVHR</sequence>
<organism evidence="2 3">
    <name type="scientific">Mycena albidolilacea</name>
    <dbReference type="NCBI Taxonomy" id="1033008"/>
    <lineage>
        <taxon>Eukaryota</taxon>
        <taxon>Fungi</taxon>
        <taxon>Dikarya</taxon>
        <taxon>Basidiomycota</taxon>
        <taxon>Agaricomycotina</taxon>
        <taxon>Agaricomycetes</taxon>
        <taxon>Agaricomycetidae</taxon>
        <taxon>Agaricales</taxon>
        <taxon>Marasmiineae</taxon>
        <taxon>Mycenaceae</taxon>
        <taxon>Mycena</taxon>
    </lineage>
</organism>
<accession>A0AAD6ZBR4</accession>
<gene>
    <name evidence="2" type="ORF">DFH08DRAFT_894720</name>
</gene>
<protein>
    <submittedName>
        <fullName evidence="2">Uncharacterized protein</fullName>
    </submittedName>
</protein>
<evidence type="ECO:0000256" key="1">
    <source>
        <dbReference type="SAM" id="MobiDB-lite"/>
    </source>
</evidence>
<dbReference type="Proteomes" id="UP001218218">
    <property type="component" value="Unassembled WGS sequence"/>
</dbReference>
<feature type="region of interest" description="Disordered" evidence="1">
    <location>
        <begin position="1"/>
        <end position="58"/>
    </location>
</feature>
<feature type="compositionally biased region" description="Polar residues" evidence="1">
    <location>
        <begin position="1"/>
        <end position="27"/>
    </location>
</feature>
<evidence type="ECO:0000313" key="3">
    <source>
        <dbReference type="Proteomes" id="UP001218218"/>
    </source>
</evidence>
<keyword evidence="3" id="KW-1185">Reference proteome</keyword>
<name>A0AAD6ZBR4_9AGAR</name>
<dbReference type="EMBL" id="JARIHO010000065">
    <property type="protein sequence ID" value="KAJ7314751.1"/>
    <property type="molecule type" value="Genomic_DNA"/>
</dbReference>
<reference evidence="2" key="1">
    <citation type="submission" date="2023-03" db="EMBL/GenBank/DDBJ databases">
        <title>Massive genome expansion in bonnet fungi (Mycena s.s.) driven by repeated elements and novel gene families across ecological guilds.</title>
        <authorList>
            <consortium name="Lawrence Berkeley National Laboratory"/>
            <person name="Harder C.B."/>
            <person name="Miyauchi S."/>
            <person name="Viragh M."/>
            <person name="Kuo A."/>
            <person name="Thoen E."/>
            <person name="Andreopoulos B."/>
            <person name="Lu D."/>
            <person name="Skrede I."/>
            <person name="Drula E."/>
            <person name="Henrissat B."/>
            <person name="Morin E."/>
            <person name="Kohler A."/>
            <person name="Barry K."/>
            <person name="LaButti K."/>
            <person name="Morin E."/>
            <person name="Salamov A."/>
            <person name="Lipzen A."/>
            <person name="Mereny Z."/>
            <person name="Hegedus B."/>
            <person name="Baldrian P."/>
            <person name="Stursova M."/>
            <person name="Weitz H."/>
            <person name="Taylor A."/>
            <person name="Grigoriev I.V."/>
            <person name="Nagy L.G."/>
            <person name="Martin F."/>
            <person name="Kauserud H."/>
        </authorList>
    </citation>
    <scope>NUCLEOTIDE SEQUENCE</scope>
    <source>
        <strain evidence="2">CBHHK002</strain>
    </source>
</reference>
<comment type="caution">
    <text evidence="2">The sequence shown here is derived from an EMBL/GenBank/DDBJ whole genome shotgun (WGS) entry which is preliminary data.</text>
</comment>
<evidence type="ECO:0000313" key="2">
    <source>
        <dbReference type="EMBL" id="KAJ7314751.1"/>
    </source>
</evidence>